<dbReference type="RefSeq" id="WP_103247880.1">
    <property type="nucleotide sequence ID" value="NZ_PPED02000001.1"/>
</dbReference>
<proteinExistence type="predicted"/>
<keyword evidence="1" id="KW-0732">Signal</keyword>
<feature type="chain" id="PRO_5016245268" description="Outer membrane protein beta-barrel domain-containing protein" evidence="1">
    <location>
        <begin position="19"/>
        <end position="149"/>
    </location>
</feature>
<comment type="caution">
    <text evidence="2">The sequence shown here is derived from an EMBL/GenBank/DDBJ whole genome shotgun (WGS) entry which is preliminary data.</text>
</comment>
<dbReference type="EMBL" id="PPED02000001">
    <property type="protein sequence ID" value="PWN71803.1"/>
    <property type="molecule type" value="Genomic_DNA"/>
</dbReference>
<evidence type="ECO:0000313" key="3">
    <source>
        <dbReference type="Proteomes" id="UP000236594"/>
    </source>
</evidence>
<dbReference type="AlphaFoldDB" id="A0A316XI07"/>
<organism evidence="2 3">
    <name type="scientific">Chryseobacterium phosphatilyticum</name>
    <dbReference type="NCBI Taxonomy" id="475075"/>
    <lineage>
        <taxon>Bacteria</taxon>
        <taxon>Pseudomonadati</taxon>
        <taxon>Bacteroidota</taxon>
        <taxon>Flavobacteriia</taxon>
        <taxon>Flavobacteriales</taxon>
        <taxon>Weeksellaceae</taxon>
        <taxon>Chryseobacterium group</taxon>
        <taxon>Chryseobacterium</taxon>
    </lineage>
</organism>
<gene>
    <name evidence="2" type="ORF">C1631_004060</name>
</gene>
<accession>A0A316XI07</accession>
<protein>
    <recommendedName>
        <fullName evidence="4">Outer membrane protein beta-barrel domain-containing protein</fullName>
    </recommendedName>
</protein>
<dbReference type="Proteomes" id="UP000236594">
    <property type="component" value="Unassembled WGS sequence"/>
</dbReference>
<dbReference type="OrthoDB" id="1149207at2"/>
<sequence>MKKYWIITFLLCAFTLNAQIFEKTAFNLGYRYTGRNVLQAGLELRIGESSYKSVIIGPSVLYTRINQTDKFLPEANIYYTNNGQLYGASINPYSIEPRIGISVFNLFFLNTGYAFPIHKDKYFKGITFGIQFNIAPTKGSKFYNQMKMM</sequence>
<reference evidence="2 3" key="1">
    <citation type="submission" date="2018-04" db="EMBL/GenBank/DDBJ databases">
        <title>Draft Genome Sequence of Phosphate-Solubilizing Chryseobacterium sp. ISE14 that is a Biocontrol and Plant Growth-Promoting Rhizobacterium Isolated from Cucumber.</title>
        <authorList>
            <person name="Jeong J.-J."/>
            <person name="Sang M.K."/>
            <person name="Choi I.-G."/>
            <person name="Kim K.D."/>
        </authorList>
    </citation>
    <scope>NUCLEOTIDE SEQUENCE [LARGE SCALE GENOMIC DNA]</scope>
    <source>
        <strain evidence="2 3">ISE14</strain>
    </source>
</reference>
<name>A0A316XI07_9FLAO</name>
<evidence type="ECO:0000313" key="2">
    <source>
        <dbReference type="EMBL" id="PWN71803.1"/>
    </source>
</evidence>
<evidence type="ECO:0000256" key="1">
    <source>
        <dbReference type="SAM" id="SignalP"/>
    </source>
</evidence>
<keyword evidence="3" id="KW-1185">Reference proteome</keyword>
<evidence type="ECO:0008006" key="4">
    <source>
        <dbReference type="Google" id="ProtNLM"/>
    </source>
</evidence>
<feature type="signal peptide" evidence="1">
    <location>
        <begin position="1"/>
        <end position="18"/>
    </location>
</feature>